<sequence length="657" mass="71191">MALAAARRPGAAQPREGSRCRGRARAAHGPPPVRPRLIDSLPDSLPAMPFDSVTLSALVFGLISAATLPVGAAVGVLWRPPDRVMAFLLAFGGGALLAALTIDLIAPGVDRGHFRDLALGAIIGGTLFKLLDWAVNRQGGYLRKPSTALNFWRNQARRRLRRVLAGIRRIPALAALSPETLDRLLGIVQIQEFPAHRCLYRADDPPSYMYVILDGAVELSDPAAGGRVFEHLGRHDAFGRMSFISDLPRATEAHTAADTKLLLIPREAFMRLVSECSELRAVLGGLLRDAELTQYLEERHGLSDDAIERWRQEALTELDTEGAYDPPIEPQQISEEPVELMRDEPRLGFFPGLSEATLRRIAARLVHKRAPDGYNFFHQGQPAERLYLLRRGTVYLFDRDQRSRRPQVVEAGEGFGGFAFFTEGLHAATAVAHDEVEVSELRRRDFEQLLTDLPELRARLADYLKRNPVRAYLTEQQHLGAKRAAAWMDRAAKRVAGGHVVPSLAEMTRQVAGHKGAAVAMFLGMTLDGIPESFVIGANVLVTGGISLSLLGGLFLANLPEALSSAAGMKEQGLGVPRILAMWTSLMLMTGLGAALGAVVLADASAEVFALIEGVAAGAMLTMVAETMLPEAFHKGGGVVGLSTLAGFLLAIYFNTL</sequence>
<dbReference type="InterPro" id="IPR050397">
    <property type="entry name" value="Env_Response_Regulators"/>
</dbReference>
<accession>A0ABS1CLA5</accession>
<proteinExistence type="predicted"/>
<feature type="transmembrane region" description="Helical" evidence="2">
    <location>
        <begin position="84"/>
        <end position="105"/>
    </location>
</feature>
<feature type="compositionally biased region" description="Low complexity" evidence="1">
    <location>
        <begin position="1"/>
        <end position="15"/>
    </location>
</feature>
<evidence type="ECO:0000313" key="5">
    <source>
        <dbReference type="Proteomes" id="UP000748752"/>
    </source>
</evidence>
<feature type="transmembrane region" description="Helical" evidence="2">
    <location>
        <begin position="636"/>
        <end position="654"/>
    </location>
</feature>
<reference evidence="4 5" key="1">
    <citation type="journal article" date="2020" name="Microorganisms">
        <title>Osmotic Adaptation and Compatible Solute Biosynthesis of Phototrophic Bacteria as Revealed from Genome Analyses.</title>
        <authorList>
            <person name="Imhoff J.F."/>
            <person name="Rahn T."/>
            <person name="Kunzel S."/>
            <person name="Keller A."/>
            <person name="Neulinger S.C."/>
        </authorList>
    </citation>
    <scope>NUCLEOTIDE SEQUENCE [LARGE SCALE GENOMIC DNA]</scope>
    <source>
        <strain evidence="4 5">DSM 6210</strain>
    </source>
</reference>
<dbReference type="InterPro" id="IPR000595">
    <property type="entry name" value="cNMP-bd_dom"/>
</dbReference>
<keyword evidence="2" id="KW-0812">Transmembrane</keyword>
<dbReference type="InterPro" id="IPR014710">
    <property type="entry name" value="RmlC-like_jellyroll"/>
</dbReference>
<name>A0ABS1CLA5_9GAMM</name>
<feature type="domain" description="Cyclic nucleotide-binding" evidence="3">
    <location>
        <begin position="172"/>
        <end position="280"/>
    </location>
</feature>
<organism evidence="4 5">
    <name type="scientific">Thiohalocapsa halophila</name>
    <dbReference type="NCBI Taxonomy" id="69359"/>
    <lineage>
        <taxon>Bacteria</taxon>
        <taxon>Pseudomonadati</taxon>
        <taxon>Pseudomonadota</taxon>
        <taxon>Gammaproteobacteria</taxon>
        <taxon>Chromatiales</taxon>
        <taxon>Chromatiaceae</taxon>
        <taxon>Thiohalocapsa</taxon>
    </lineage>
</organism>
<dbReference type="CDD" id="cd00038">
    <property type="entry name" value="CAP_ED"/>
    <property type="match status" value="2"/>
</dbReference>
<gene>
    <name evidence="4" type="ORF">CKO31_17345</name>
</gene>
<feature type="domain" description="Cyclic nucleotide-binding" evidence="3">
    <location>
        <begin position="349"/>
        <end position="467"/>
    </location>
</feature>
<feature type="region of interest" description="Disordered" evidence="1">
    <location>
        <begin position="1"/>
        <end position="35"/>
    </location>
</feature>
<keyword evidence="5" id="KW-1185">Reference proteome</keyword>
<keyword evidence="2" id="KW-1133">Transmembrane helix</keyword>
<protein>
    <recommendedName>
        <fullName evidence="3">Cyclic nucleotide-binding domain-containing protein</fullName>
    </recommendedName>
</protein>
<dbReference type="PROSITE" id="PS50042">
    <property type="entry name" value="CNMP_BINDING_3"/>
    <property type="match status" value="2"/>
</dbReference>
<feature type="transmembrane region" description="Helical" evidence="2">
    <location>
        <begin position="608"/>
        <end position="629"/>
    </location>
</feature>
<dbReference type="SUPFAM" id="SSF51206">
    <property type="entry name" value="cAMP-binding domain-like"/>
    <property type="match status" value="2"/>
</dbReference>
<evidence type="ECO:0000256" key="2">
    <source>
        <dbReference type="SAM" id="Phobius"/>
    </source>
</evidence>
<comment type="caution">
    <text evidence="4">The sequence shown here is derived from an EMBL/GenBank/DDBJ whole genome shotgun (WGS) entry which is preliminary data.</text>
</comment>
<feature type="transmembrane region" description="Helical" evidence="2">
    <location>
        <begin position="117"/>
        <end position="135"/>
    </location>
</feature>
<dbReference type="PANTHER" id="PTHR24567">
    <property type="entry name" value="CRP FAMILY TRANSCRIPTIONAL REGULATORY PROTEIN"/>
    <property type="match status" value="1"/>
</dbReference>
<evidence type="ECO:0000313" key="4">
    <source>
        <dbReference type="EMBL" id="MBK1632473.1"/>
    </source>
</evidence>
<feature type="transmembrane region" description="Helical" evidence="2">
    <location>
        <begin position="580"/>
        <end position="602"/>
    </location>
</feature>
<evidence type="ECO:0000256" key="1">
    <source>
        <dbReference type="SAM" id="MobiDB-lite"/>
    </source>
</evidence>
<feature type="transmembrane region" description="Helical" evidence="2">
    <location>
        <begin position="55"/>
        <end position="78"/>
    </location>
</feature>
<evidence type="ECO:0000259" key="3">
    <source>
        <dbReference type="PROSITE" id="PS50042"/>
    </source>
</evidence>
<feature type="transmembrane region" description="Helical" evidence="2">
    <location>
        <begin position="534"/>
        <end position="559"/>
    </location>
</feature>
<dbReference type="SMART" id="SM00100">
    <property type="entry name" value="cNMP"/>
    <property type="match status" value="2"/>
</dbReference>
<dbReference type="Gene3D" id="2.60.120.10">
    <property type="entry name" value="Jelly Rolls"/>
    <property type="match status" value="2"/>
</dbReference>
<dbReference type="InterPro" id="IPR018490">
    <property type="entry name" value="cNMP-bd_dom_sf"/>
</dbReference>
<dbReference type="Proteomes" id="UP000748752">
    <property type="component" value="Unassembled WGS sequence"/>
</dbReference>
<dbReference type="EMBL" id="NRRV01000049">
    <property type="protein sequence ID" value="MBK1632473.1"/>
    <property type="molecule type" value="Genomic_DNA"/>
</dbReference>
<keyword evidence="2" id="KW-0472">Membrane</keyword>
<dbReference type="Pfam" id="PF00027">
    <property type="entry name" value="cNMP_binding"/>
    <property type="match status" value="2"/>
</dbReference>
<dbReference type="PANTHER" id="PTHR24567:SF74">
    <property type="entry name" value="HTH-TYPE TRANSCRIPTIONAL REGULATOR ARCR"/>
    <property type="match status" value="1"/>
</dbReference>